<keyword evidence="11" id="KW-1185">Reference proteome</keyword>
<feature type="transmembrane region" description="Helical" evidence="6">
    <location>
        <begin position="34"/>
        <end position="60"/>
    </location>
</feature>
<evidence type="ECO:0000256" key="2">
    <source>
        <dbReference type="ARBA" id="ARBA00022475"/>
    </source>
</evidence>
<keyword evidence="2" id="KW-1003">Cell membrane</keyword>
<dbReference type="Pfam" id="PF04024">
    <property type="entry name" value="PspC"/>
    <property type="match status" value="1"/>
</dbReference>
<evidence type="ECO:0000259" key="7">
    <source>
        <dbReference type="Pfam" id="PF04024"/>
    </source>
</evidence>
<dbReference type="InterPro" id="IPR052027">
    <property type="entry name" value="PspC"/>
</dbReference>
<evidence type="ECO:0000313" key="10">
    <source>
        <dbReference type="EMBL" id="CEJ06057.1"/>
    </source>
</evidence>
<organism evidence="9">
    <name type="scientific">Acididesulfobacillus acetoxydans</name>
    <dbReference type="NCBI Taxonomy" id="1561005"/>
    <lineage>
        <taxon>Bacteria</taxon>
        <taxon>Bacillati</taxon>
        <taxon>Bacillota</taxon>
        <taxon>Clostridia</taxon>
        <taxon>Eubacteriales</taxon>
        <taxon>Peptococcaceae</taxon>
        <taxon>Acididesulfobacillus</taxon>
    </lineage>
</organism>
<dbReference type="Proteomes" id="UP001071230">
    <property type="component" value="Unassembled WGS sequence"/>
</dbReference>
<feature type="transmembrane region" description="Helical" evidence="6">
    <location>
        <begin position="137"/>
        <end position="154"/>
    </location>
</feature>
<comment type="subcellular location">
    <subcellularLocation>
        <location evidence="1">Cell membrane</location>
        <topology evidence="1">Single-pass membrane protein</topology>
    </subcellularLocation>
</comment>
<evidence type="ECO:0000313" key="11">
    <source>
        <dbReference type="Proteomes" id="UP001071230"/>
    </source>
</evidence>
<dbReference type="EMBL" id="LR746496">
    <property type="protein sequence ID" value="CAA7600281.1"/>
    <property type="molecule type" value="Genomic_DNA"/>
</dbReference>
<evidence type="ECO:0000259" key="8">
    <source>
        <dbReference type="Pfam" id="PF18917"/>
    </source>
</evidence>
<dbReference type="PANTHER" id="PTHR33885">
    <property type="entry name" value="PHAGE SHOCK PROTEIN C"/>
    <property type="match status" value="1"/>
</dbReference>
<protein>
    <submittedName>
        <fullName evidence="9">Phage shock protein, PspC, N-terminal</fullName>
    </submittedName>
    <submittedName>
        <fullName evidence="10">PspC domain</fullName>
    </submittedName>
</protein>
<accession>A0A8S0WWH1</accession>
<evidence type="ECO:0000256" key="4">
    <source>
        <dbReference type="ARBA" id="ARBA00022989"/>
    </source>
</evidence>
<dbReference type="AlphaFoldDB" id="A0A8S0WWH1"/>
<evidence type="ECO:0000256" key="5">
    <source>
        <dbReference type="ARBA" id="ARBA00023136"/>
    </source>
</evidence>
<dbReference type="PANTHER" id="PTHR33885:SF3">
    <property type="entry name" value="PHAGE SHOCK PROTEIN C"/>
    <property type="match status" value="1"/>
</dbReference>
<dbReference type="InterPro" id="IPR043726">
    <property type="entry name" value="LiaI-LiaF-like_TM1"/>
</dbReference>
<sequence>MTVTTERLYRSGRNKILGGVCGGLAEYFNIDPTLIRLIAIVTIFAIGAGFVAYIACWIIIPMNPNDRPYLGRNTRDGGFSNDIHANVQDVRTDIEDAARNFSHQVTPREGSKWAGIVLIVLGLLFFLDRWFPLWFNFNKMWPLVLIILGAAVIIRGERH</sequence>
<feature type="transmembrane region" description="Helical" evidence="6">
    <location>
        <begin position="113"/>
        <end position="131"/>
    </location>
</feature>
<dbReference type="RefSeq" id="WP_240983977.1">
    <property type="nucleotide sequence ID" value="NZ_CDGJ01000015.1"/>
</dbReference>
<evidence type="ECO:0000313" key="9">
    <source>
        <dbReference type="EMBL" id="CAA7600281.1"/>
    </source>
</evidence>
<dbReference type="Proteomes" id="UP000836597">
    <property type="component" value="Chromosome"/>
</dbReference>
<dbReference type="Pfam" id="PF18917">
    <property type="entry name" value="LiaI-LiaF-like_TM1"/>
    <property type="match status" value="1"/>
</dbReference>
<gene>
    <name evidence="10" type="ORF">DEACI_0503</name>
    <name evidence="9" type="ORF">DEACI_0933</name>
</gene>
<keyword evidence="4 6" id="KW-1133">Transmembrane helix</keyword>
<dbReference type="KEGG" id="aacx:DEACI_0933"/>
<feature type="domain" description="LiaI-LiaF-like transmembrane region" evidence="8">
    <location>
        <begin position="113"/>
        <end position="153"/>
    </location>
</feature>
<dbReference type="GO" id="GO:0005886">
    <property type="term" value="C:plasma membrane"/>
    <property type="evidence" value="ECO:0007669"/>
    <property type="project" value="UniProtKB-SubCell"/>
</dbReference>
<evidence type="ECO:0000256" key="3">
    <source>
        <dbReference type="ARBA" id="ARBA00022692"/>
    </source>
</evidence>
<name>A0A8S0WWH1_9FIRM</name>
<keyword evidence="5 6" id="KW-0472">Membrane</keyword>
<feature type="domain" description="Phage shock protein PspC N-terminal" evidence="7">
    <location>
        <begin position="7"/>
        <end position="62"/>
    </location>
</feature>
<reference evidence="9" key="2">
    <citation type="submission" date="2020-01" db="EMBL/GenBank/DDBJ databases">
        <authorList>
            <person name="Hornung B."/>
        </authorList>
    </citation>
    <scope>NUCLEOTIDE SEQUENCE</scope>
    <source>
        <strain evidence="9">PacBioINE</strain>
    </source>
</reference>
<proteinExistence type="predicted"/>
<dbReference type="InterPro" id="IPR007168">
    <property type="entry name" value="Phageshock_PspC_N"/>
</dbReference>
<reference evidence="10" key="1">
    <citation type="submission" date="2014-11" db="EMBL/GenBank/DDBJ databases">
        <authorList>
            <person name="Hornung B.V."/>
        </authorList>
    </citation>
    <scope>NUCLEOTIDE SEQUENCE</scope>
    <source>
        <strain evidence="10">INE</strain>
    </source>
</reference>
<evidence type="ECO:0000256" key="1">
    <source>
        <dbReference type="ARBA" id="ARBA00004162"/>
    </source>
</evidence>
<evidence type="ECO:0000256" key="6">
    <source>
        <dbReference type="SAM" id="Phobius"/>
    </source>
</evidence>
<keyword evidence="3 6" id="KW-0812">Transmembrane</keyword>
<dbReference type="EMBL" id="CDGJ01000015">
    <property type="protein sequence ID" value="CEJ06057.1"/>
    <property type="molecule type" value="Genomic_DNA"/>
</dbReference>